<dbReference type="Proteomes" id="UP001054837">
    <property type="component" value="Unassembled WGS sequence"/>
</dbReference>
<gene>
    <name evidence="2" type="ORF">CDAR_289531</name>
</gene>
<name>A0AAV4UGN7_9ARAC</name>
<reference evidence="2 3" key="1">
    <citation type="submission" date="2021-06" db="EMBL/GenBank/DDBJ databases">
        <title>Caerostris darwini draft genome.</title>
        <authorList>
            <person name="Kono N."/>
            <person name="Arakawa K."/>
        </authorList>
    </citation>
    <scope>NUCLEOTIDE SEQUENCE [LARGE SCALE GENOMIC DNA]</scope>
</reference>
<evidence type="ECO:0000313" key="2">
    <source>
        <dbReference type="EMBL" id="GIY56996.1"/>
    </source>
</evidence>
<accession>A0AAV4UGN7</accession>
<feature type="compositionally biased region" description="Basic and acidic residues" evidence="1">
    <location>
        <begin position="96"/>
        <end position="106"/>
    </location>
</feature>
<dbReference type="EMBL" id="BPLQ01011253">
    <property type="protein sequence ID" value="GIY56996.1"/>
    <property type="molecule type" value="Genomic_DNA"/>
</dbReference>
<protein>
    <submittedName>
        <fullName evidence="2">Uncharacterized protein</fullName>
    </submittedName>
</protein>
<proteinExistence type="predicted"/>
<feature type="region of interest" description="Disordered" evidence="1">
    <location>
        <begin position="84"/>
        <end position="124"/>
    </location>
</feature>
<sequence>MRYASTSIQQNKKKKNIVCSEIPQVNYSLKFPCRHLPHLVHDIVLCNRHGHDESSVLTTCVGLGSPHLRFAGLIYNSCPSIIHSERGVGKPQGVHRPPEARDRRENAPLAPVPRGLRDLERPSA</sequence>
<keyword evidence="3" id="KW-1185">Reference proteome</keyword>
<dbReference type="AlphaFoldDB" id="A0AAV4UGN7"/>
<evidence type="ECO:0000256" key="1">
    <source>
        <dbReference type="SAM" id="MobiDB-lite"/>
    </source>
</evidence>
<evidence type="ECO:0000313" key="3">
    <source>
        <dbReference type="Proteomes" id="UP001054837"/>
    </source>
</evidence>
<feature type="compositionally biased region" description="Basic and acidic residues" evidence="1">
    <location>
        <begin position="115"/>
        <end position="124"/>
    </location>
</feature>
<organism evidence="2 3">
    <name type="scientific">Caerostris darwini</name>
    <dbReference type="NCBI Taxonomy" id="1538125"/>
    <lineage>
        <taxon>Eukaryota</taxon>
        <taxon>Metazoa</taxon>
        <taxon>Ecdysozoa</taxon>
        <taxon>Arthropoda</taxon>
        <taxon>Chelicerata</taxon>
        <taxon>Arachnida</taxon>
        <taxon>Araneae</taxon>
        <taxon>Araneomorphae</taxon>
        <taxon>Entelegynae</taxon>
        <taxon>Araneoidea</taxon>
        <taxon>Araneidae</taxon>
        <taxon>Caerostris</taxon>
    </lineage>
</organism>
<comment type="caution">
    <text evidence="2">The sequence shown here is derived from an EMBL/GenBank/DDBJ whole genome shotgun (WGS) entry which is preliminary data.</text>
</comment>